<evidence type="ECO:0000313" key="10">
    <source>
        <dbReference type="Ensembl" id="ENSFCTP00005059387.1"/>
    </source>
</evidence>
<feature type="domain" description="C2H2-type" evidence="9">
    <location>
        <begin position="266"/>
        <end position="293"/>
    </location>
</feature>
<evidence type="ECO:0000313" key="11">
    <source>
        <dbReference type="Proteomes" id="UP000823872"/>
    </source>
</evidence>
<keyword evidence="4 7" id="KW-0863">Zinc-finger</keyword>
<evidence type="ECO:0000256" key="6">
    <source>
        <dbReference type="ARBA" id="ARBA00023242"/>
    </source>
</evidence>
<dbReference type="InterPro" id="IPR036236">
    <property type="entry name" value="Znf_C2H2_sf"/>
</dbReference>
<feature type="domain" description="C2H2-type" evidence="9">
    <location>
        <begin position="238"/>
        <end position="265"/>
    </location>
</feature>
<dbReference type="Ensembl" id="ENSFCTT00005087929.1">
    <property type="protein sequence ID" value="ENSFCTP00005059387.1"/>
    <property type="gene ID" value="ENSFCTG00005031661.1"/>
</dbReference>
<dbReference type="PANTHER" id="PTHR24394:SF29">
    <property type="entry name" value="MYONEURIN"/>
    <property type="match status" value="1"/>
</dbReference>
<evidence type="ECO:0000256" key="8">
    <source>
        <dbReference type="SAM" id="MobiDB-lite"/>
    </source>
</evidence>
<dbReference type="InterPro" id="IPR013087">
    <property type="entry name" value="Znf_C2H2_type"/>
</dbReference>
<reference evidence="10 11" key="1">
    <citation type="submission" date="2021-02" db="EMBL/GenBank/DDBJ databases">
        <title>Safari Cat Assemblies.</title>
        <authorList>
            <person name="Bredemeyer K.R."/>
            <person name="Murphy W.J."/>
        </authorList>
    </citation>
    <scope>NUCLEOTIDE SEQUENCE [LARGE SCALE GENOMIC DNA]</scope>
</reference>
<dbReference type="GeneTree" id="ENSGT00940000156275"/>
<evidence type="ECO:0000256" key="7">
    <source>
        <dbReference type="PROSITE-ProRule" id="PRU00042"/>
    </source>
</evidence>
<dbReference type="Proteomes" id="UP000823872">
    <property type="component" value="Chromosome C1"/>
</dbReference>
<keyword evidence="11" id="KW-1185">Reference proteome</keyword>
<feature type="domain" description="C2H2-type" evidence="9">
    <location>
        <begin position="210"/>
        <end position="237"/>
    </location>
</feature>
<feature type="region of interest" description="Disordered" evidence="8">
    <location>
        <begin position="41"/>
        <end position="65"/>
    </location>
</feature>
<name>A0ABI8AJK9_FELCA</name>
<protein>
    <recommendedName>
        <fullName evidence="9">C2H2-type domain-containing protein</fullName>
    </recommendedName>
</protein>
<reference evidence="10" key="3">
    <citation type="submission" date="2025-09" db="UniProtKB">
        <authorList>
            <consortium name="Ensembl"/>
        </authorList>
    </citation>
    <scope>IDENTIFICATION</scope>
    <source>
        <strain evidence="10">breed Abyssinian</strain>
    </source>
</reference>
<feature type="compositionally biased region" description="Polar residues" evidence="8">
    <location>
        <begin position="102"/>
        <end position="114"/>
    </location>
</feature>
<evidence type="ECO:0000256" key="4">
    <source>
        <dbReference type="ARBA" id="ARBA00022771"/>
    </source>
</evidence>
<evidence type="ECO:0000256" key="5">
    <source>
        <dbReference type="ARBA" id="ARBA00022833"/>
    </source>
</evidence>
<keyword evidence="5" id="KW-0862">Zinc</keyword>
<reference evidence="10" key="2">
    <citation type="submission" date="2025-08" db="UniProtKB">
        <authorList>
            <consortium name="Ensembl"/>
        </authorList>
    </citation>
    <scope>IDENTIFICATION</scope>
    <source>
        <strain evidence="10">breed Abyssinian</strain>
    </source>
</reference>
<accession>A0ABI8AJK9</accession>
<feature type="region of interest" description="Disordered" evidence="8">
    <location>
        <begin position="102"/>
        <end position="138"/>
    </location>
</feature>
<dbReference type="PANTHER" id="PTHR24394">
    <property type="entry name" value="ZINC FINGER PROTEIN"/>
    <property type="match status" value="1"/>
</dbReference>
<keyword evidence="3" id="KW-0677">Repeat</keyword>
<feature type="region of interest" description="Disordered" evidence="8">
    <location>
        <begin position="477"/>
        <end position="550"/>
    </location>
</feature>
<organism evidence="10 11">
    <name type="scientific">Felis catus</name>
    <name type="common">Cat</name>
    <name type="synonym">Felis silvestris catus</name>
    <dbReference type="NCBI Taxonomy" id="9685"/>
    <lineage>
        <taxon>Eukaryota</taxon>
        <taxon>Metazoa</taxon>
        <taxon>Chordata</taxon>
        <taxon>Craniata</taxon>
        <taxon>Vertebrata</taxon>
        <taxon>Euteleostomi</taxon>
        <taxon>Mammalia</taxon>
        <taxon>Eutheria</taxon>
        <taxon>Laurasiatheria</taxon>
        <taxon>Carnivora</taxon>
        <taxon>Feliformia</taxon>
        <taxon>Felidae</taxon>
        <taxon>Felinae</taxon>
        <taxon>Felis</taxon>
    </lineage>
</organism>
<dbReference type="PROSITE" id="PS50157">
    <property type="entry name" value="ZINC_FINGER_C2H2_2"/>
    <property type="match status" value="3"/>
</dbReference>
<comment type="subcellular location">
    <subcellularLocation>
        <location evidence="1">Nucleus</location>
    </subcellularLocation>
</comment>
<sequence>MAEPRFNNPYFWPPPPTMPSQLDNLVLINKIKEQLMAEKIRPPHLPPTSASSQQPLLVPPAPAESSQAVMSLPKLQQVPGLHPQAVPQPDVALHARPATSTVTGLGLSSRTPAVSTSESSAGTGTSTPSTPTTTSQSRLIASSPTLISGITSPPLLDSIKTIQGHGLLGPPKSERGRKKIKAENPGGPPVLVVPYPILASGETAKEGKTYRCKVCPLTFFTKSEMQIHSKSHTEAKPHKCPHCSKSFANASYLAQHLRIHLGVKPYHCSYCDKSFRQLSHLQQHTRIHTGDRPYKCPHPGCEKAFTQLSNLQVSARLPLALPGPLQREPKPGWGWGEPRLAPDPFVLPAVSPAPAQQGQALQVSQLLPGLLGLRVPADPPLRPRHQARQGLLLQHVRAGLHLGECLGSSGDLFLSRGLSHLDSPHFADKETEAQRGEATPRDHDEWQSQGFGSPVLFLAALGRASSLLAACSRLVSSRPRNTEGSGGGPGTLLSRARAGEGPSLLGKLQPPSWPQEGAVARPRASSSQERPEQYQKGHLIQPSVPGWEFP</sequence>
<keyword evidence="6" id="KW-0539">Nucleus</keyword>
<keyword evidence="2" id="KW-0479">Metal-binding</keyword>
<dbReference type="SMART" id="SM00355">
    <property type="entry name" value="ZnF_C2H2"/>
    <property type="match status" value="3"/>
</dbReference>
<feature type="compositionally biased region" description="Low complexity" evidence="8">
    <location>
        <begin position="115"/>
        <end position="137"/>
    </location>
</feature>
<dbReference type="Pfam" id="PF00096">
    <property type="entry name" value="zf-C2H2"/>
    <property type="match status" value="3"/>
</dbReference>
<dbReference type="SUPFAM" id="SSF57667">
    <property type="entry name" value="beta-beta-alpha zinc fingers"/>
    <property type="match status" value="2"/>
</dbReference>
<evidence type="ECO:0000259" key="9">
    <source>
        <dbReference type="PROSITE" id="PS50157"/>
    </source>
</evidence>
<proteinExistence type="predicted"/>
<evidence type="ECO:0000256" key="1">
    <source>
        <dbReference type="ARBA" id="ARBA00004123"/>
    </source>
</evidence>
<dbReference type="Gene3D" id="3.30.160.60">
    <property type="entry name" value="Classic Zinc Finger"/>
    <property type="match status" value="4"/>
</dbReference>
<evidence type="ECO:0000256" key="2">
    <source>
        <dbReference type="ARBA" id="ARBA00022723"/>
    </source>
</evidence>
<evidence type="ECO:0000256" key="3">
    <source>
        <dbReference type="ARBA" id="ARBA00022737"/>
    </source>
</evidence>
<dbReference type="PROSITE" id="PS00028">
    <property type="entry name" value="ZINC_FINGER_C2H2_1"/>
    <property type="match status" value="3"/>
</dbReference>
<gene>
    <name evidence="10" type="primary">ZNF362</name>
</gene>